<dbReference type="PANTHER" id="PTHR43461">
    <property type="entry name" value="TRANSMEMBRANE PROTEIN 256"/>
    <property type="match status" value="1"/>
</dbReference>
<keyword evidence="2 5" id="KW-0812">Transmembrane</keyword>
<evidence type="ECO:0008006" key="7">
    <source>
        <dbReference type="Google" id="ProtNLM"/>
    </source>
</evidence>
<evidence type="ECO:0000256" key="4">
    <source>
        <dbReference type="ARBA" id="ARBA00023136"/>
    </source>
</evidence>
<evidence type="ECO:0000313" key="6">
    <source>
        <dbReference type="EMBL" id="SVA43822.1"/>
    </source>
</evidence>
<evidence type="ECO:0000256" key="1">
    <source>
        <dbReference type="ARBA" id="ARBA00004141"/>
    </source>
</evidence>
<accession>A0A381VU86</accession>
<dbReference type="InterPro" id="IPR006696">
    <property type="entry name" value="DUF423"/>
</dbReference>
<keyword evidence="3 5" id="KW-1133">Transmembrane helix</keyword>
<evidence type="ECO:0000256" key="3">
    <source>
        <dbReference type="ARBA" id="ARBA00022989"/>
    </source>
</evidence>
<feature type="transmembrane region" description="Helical" evidence="5">
    <location>
        <begin position="72"/>
        <end position="91"/>
    </location>
</feature>
<organism evidence="6">
    <name type="scientific">marine metagenome</name>
    <dbReference type="NCBI Taxonomy" id="408172"/>
    <lineage>
        <taxon>unclassified sequences</taxon>
        <taxon>metagenomes</taxon>
        <taxon>ecological metagenomes</taxon>
    </lineage>
</organism>
<gene>
    <name evidence="6" type="ORF">METZ01_LOCUS96676</name>
</gene>
<dbReference type="GO" id="GO:0005886">
    <property type="term" value="C:plasma membrane"/>
    <property type="evidence" value="ECO:0007669"/>
    <property type="project" value="TreeGrafter"/>
</dbReference>
<name>A0A381VU86_9ZZZZ</name>
<dbReference type="Pfam" id="PF04241">
    <property type="entry name" value="DUF423"/>
    <property type="match status" value="1"/>
</dbReference>
<evidence type="ECO:0000256" key="5">
    <source>
        <dbReference type="SAM" id="Phobius"/>
    </source>
</evidence>
<protein>
    <recommendedName>
        <fullName evidence="7">DUF423 domain-containing protein</fullName>
    </recommendedName>
</protein>
<reference evidence="6" key="1">
    <citation type="submission" date="2018-05" db="EMBL/GenBank/DDBJ databases">
        <authorList>
            <person name="Lanie J.A."/>
            <person name="Ng W.-L."/>
            <person name="Kazmierczak K.M."/>
            <person name="Andrzejewski T.M."/>
            <person name="Davidsen T.M."/>
            <person name="Wayne K.J."/>
            <person name="Tettelin H."/>
            <person name="Glass J.I."/>
            <person name="Rusch D."/>
            <person name="Podicherti R."/>
            <person name="Tsui H.-C.T."/>
            <person name="Winkler M.E."/>
        </authorList>
    </citation>
    <scope>NUCLEOTIDE SEQUENCE</scope>
</reference>
<feature type="transmembrane region" description="Helical" evidence="5">
    <location>
        <begin position="45"/>
        <end position="65"/>
    </location>
</feature>
<keyword evidence="4 5" id="KW-0472">Membrane</keyword>
<proteinExistence type="predicted"/>
<dbReference type="EMBL" id="UINC01009791">
    <property type="protein sequence ID" value="SVA43822.1"/>
    <property type="molecule type" value="Genomic_DNA"/>
</dbReference>
<dbReference type="AlphaFoldDB" id="A0A381VU86"/>
<comment type="subcellular location">
    <subcellularLocation>
        <location evidence="1">Membrane</location>
        <topology evidence="1">Multi-pass membrane protein</topology>
    </subcellularLocation>
</comment>
<feature type="transmembrane region" description="Helical" evidence="5">
    <location>
        <begin position="97"/>
        <end position="121"/>
    </location>
</feature>
<sequence length="129" mass="13761">MNWISTGAIFSGLSVMLGAMGAHSLKNMLTEKNLSAFQTATEYMGYHGLALVLVGIVSIQLAGNVTKALRKVGILFTAGILMFSGSIYILISDGPRFFGPATPLGGLCFMLGWFIFAGVIIKHFKNNPS</sequence>
<dbReference type="PANTHER" id="PTHR43461:SF1">
    <property type="entry name" value="TRANSMEMBRANE PROTEIN 256"/>
    <property type="match status" value="1"/>
</dbReference>
<evidence type="ECO:0000256" key="2">
    <source>
        <dbReference type="ARBA" id="ARBA00022692"/>
    </source>
</evidence>